<comment type="caution">
    <text evidence="9">The sequence shown here is derived from an EMBL/GenBank/DDBJ whole genome shotgun (WGS) entry which is preliminary data.</text>
</comment>
<keyword evidence="10" id="KW-1185">Reference proteome</keyword>
<comment type="subcellular location">
    <subcellularLocation>
        <location evidence="1">Cell membrane</location>
        <topology evidence="1">Multi-pass membrane protein</topology>
    </subcellularLocation>
</comment>
<accession>A0A0B2A3B5</accession>
<proteinExistence type="predicted"/>
<name>A0A0B2A3B5_9MICO</name>
<dbReference type="STRING" id="1348253.LK09_09110"/>
<evidence type="ECO:0000256" key="6">
    <source>
        <dbReference type="SAM" id="MobiDB-lite"/>
    </source>
</evidence>
<keyword evidence="4 7" id="KW-1133">Transmembrane helix</keyword>
<reference evidence="9 10" key="1">
    <citation type="submission" date="2014-11" db="EMBL/GenBank/DDBJ databases">
        <title>Genome sequence of Microbacterium mangrovi MUSC 115(T).</title>
        <authorList>
            <person name="Lee L.-H."/>
        </authorList>
    </citation>
    <scope>NUCLEOTIDE SEQUENCE [LARGE SCALE GENOMIC DNA]</scope>
    <source>
        <strain evidence="9 10">MUSC 115</strain>
    </source>
</reference>
<keyword evidence="3 7" id="KW-0812">Transmembrane</keyword>
<evidence type="ECO:0000256" key="1">
    <source>
        <dbReference type="ARBA" id="ARBA00004651"/>
    </source>
</evidence>
<gene>
    <name evidence="9" type="ORF">LK09_09110</name>
</gene>
<feature type="region of interest" description="Disordered" evidence="6">
    <location>
        <begin position="97"/>
        <end position="120"/>
    </location>
</feature>
<keyword evidence="2" id="KW-1003">Cell membrane</keyword>
<evidence type="ECO:0000313" key="10">
    <source>
        <dbReference type="Proteomes" id="UP000031030"/>
    </source>
</evidence>
<dbReference type="AlphaFoldDB" id="A0A0B2A3B5"/>
<evidence type="ECO:0000256" key="7">
    <source>
        <dbReference type="SAM" id="Phobius"/>
    </source>
</evidence>
<evidence type="ECO:0000313" key="9">
    <source>
        <dbReference type="EMBL" id="KHK97989.1"/>
    </source>
</evidence>
<dbReference type="RefSeq" id="WP_039398519.1">
    <property type="nucleotide sequence ID" value="NZ_JTDK01000007.1"/>
</dbReference>
<feature type="domain" description="Cardiolipin synthase N-terminal" evidence="8">
    <location>
        <begin position="15"/>
        <end position="59"/>
    </location>
</feature>
<sequence>MARLLIILALLATGFWVYSVVDCAVQPRIRHRAVPKAVWMLIVIVFPVIGGILWFLLGRIPARAAVRAPDDDPAFLRSLHTRSAQDDRIRQLEEELARLDNDADGDDDTPPDGRTGRGSH</sequence>
<dbReference type="Proteomes" id="UP000031030">
    <property type="component" value="Unassembled WGS sequence"/>
</dbReference>
<feature type="transmembrane region" description="Helical" evidence="7">
    <location>
        <begin position="39"/>
        <end position="57"/>
    </location>
</feature>
<dbReference type="OrthoDB" id="3298527at2"/>
<evidence type="ECO:0000256" key="4">
    <source>
        <dbReference type="ARBA" id="ARBA00022989"/>
    </source>
</evidence>
<evidence type="ECO:0000256" key="2">
    <source>
        <dbReference type="ARBA" id="ARBA00022475"/>
    </source>
</evidence>
<dbReference type="Pfam" id="PF13396">
    <property type="entry name" value="PLDc_N"/>
    <property type="match status" value="1"/>
</dbReference>
<protein>
    <submittedName>
        <fullName evidence="9">Membrane protein</fullName>
    </submittedName>
</protein>
<dbReference type="GO" id="GO:0005886">
    <property type="term" value="C:plasma membrane"/>
    <property type="evidence" value="ECO:0007669"/>
    <property type="project" value="UniProtKB-SubCell"/>
</dbReference>
<dbReference type="InterPro" id="IPR027379">
    <property type="entry name" value="CLS_N"/>
</dbReference>
<evidence type="ECO:0000256" key="5">
    <source>
        <dbReference type="ARBA" id="ARBA00023136"/>
    </source>
</evidence>
<evidence type="ECO:0000259" key="8">
    <source>
        <dbReference type="Pfam" id="PF13396"/>
    </source>
</evidence>
<evidence type="ECO:0000256" key="3">
    <source>
        <dbReference type="ARBA" id="ARBA00022692"/>
    </source>
</evidence>
<organism evidence="9 10">
    <name type="scientific">Microbacterium mangrovi</name>
    <dbReference type="NCBI Taxonomy" id="1348253"/>
    <lineage>
        <taxon>Bacteria</taxon>
        <taxon>Bacillati</taxon>
        <taxon>Actinomycetota</taxon>
        <taxon>Actinomycetes</taxon>
        <taxon>Micrococcales</taxon>
        <taxon>Microbacteriaceae</taxon>
        <taxon>Microbacterium</taxon>
    </lineage>
</organism>
<keyword evidence="5 7" id="KW-0472">Membrane</keyword>
<dbReference type="EMBL" id="JTDK01000007">
    <property type="protein sequence ID" value="KHK97989.1"/>
    <property type="molecule type" value="Genomic_DNA"/>
</dbReference>